<keyword evidence="2" id="KW-1133">Transmembrane helix</keyword>
<comment type="caution">
    <text evidence="3">The sequence shown here is derived from an EMBL/GenBank/DDBJ whole genome shotgun (WGS) entry which is preliminary data.</text>
</comment>
<keyword evidence="2" id="KW-0472">Membrane</keyword>
<feature type="transmembrane region" description="Helical" evidence="2">
    <location>
        <begin position="47"/>
        <end position="68"/>
    </location>
</feature>
<evidence type="ECO:0000313" key="4">
    <source>
        <dbReference type="Proteomes" id="UP001213000"/>
    </source>
</evidence>
<organism evidence="3 4">
    <name type="scientific">Leucocoprinus birnbaumii</name>
    <dbReference type="NCBI Taxonomy" id="56174"/>
    <lineage>
        <taxon>Eukaryota</taxon>
        <taxon>Fungi</taxon>
        <taxon>Dikarya</taxon>
        <taxon>Basidiomycota</taxon>
        <taxon>Agaricomycotina</taxon>
        <taxon>Agaricomycetes</taxon>
        <taxon>Agaricomycetidae</taxon>
        <taxon>Agaricales</taxon>
        <taxon>Agaricineae</taxon>
        <taxon>Agaricaceae</taxon>
        <taxon>Leucocoprinus</taxon>
    </lineage>
</organism>
<evidence type="ECO:0000256" key="2">
    <source>
        <dbReference type="SAM" id="Phobius"/>
    </source>
</evidence>
<protein>
    <submittedName>
        <fullName evidence="3">Uncharacterized protein</fullName>
    </submittedName>
</protein>
<feature type="transmembrane region" description="Helical" evidence="2">
    <location>
        <begin position="418"/>
        <end position="443"/>
    </location>
</feature>
<feature type="compositionally biased region" description="Polar residues" evidence="1">
    <location>
        <begin position="291"/>
        <end position="304"/>
    </location>
</feature>
<proteinExistence type="predicted"/>
<feature type="transmembrane region" description="Helical" evidence="2">
    <location>
        <begin position="464"/>
        <end position="487"/>
    </location>
</feature>
<sequence>MPVLSLPKSIALTFTGTFAFGLYFATLLVCLRWLLVADEGWKLRRTIRWSTLVITLLIFGCNVAYLAMTVRSLVEKSIHFSTIGPQVPYPGGPQYEAIVSCTIANAVALLADIVLIYRVWIMYRGQYVVVIFPVFFWLAGFVCTVLQLYLQIAHISNPKIGPYSWAKVEMSFGPGIVLLPFWISTVVLNAYSSFMLIRRIYQAAEGIKEHGSVKHLHLAIRVLAESGLIYFSITLAHLVAWFGTDQYAVSIISILNAPNRAEAALRDAHTPILTTIRFENNSSTRQDKSTVDTPSTDTALSSVSPDADSNKRPVAEKEGHTMGAAWREITRAPPSNAGTSWRDILDCTMANTIVLSADSILIWRCWVVYGKRCLIVLFPCLLWLGALLCTILQIYLQAVNIKNPNIGPYKWASVNMTFGPGIVLLPFWIFTVLLNAYSTTALVRRIYLAASESRDHGSVRHLYLTIRIVAESGLLNLSITFAHLIVWFGKSLYAINTISALVRANAPMIGIGFNWFLIRFDRSGSDTADLQDVSTIQFGGPITQTQGTMEATVGVASSGTTLHSLPPDVGNYSIEEKEGAIGR</sequence>
<name>A0AAD5YU33_9AGAR</name>
<feature type="transmembrane region" description="Helical" evidence="2">
    <location>
        <begin position="374"/>
        <end position="398"/>
    </location>
</feature>
<evidence type="ECO:0000256" key="1">
    <source>
        <dbReference type="SAM" id="MobiDB-lite"/>
    </source>
</evidence>
<keyword evidence="2" id="KW-0812">Transmembrane</keyword>
<feature type="transmembrane region" description="Helical" evidence="2">
    <location>
        <begin position="97"/>
        <end position="120"/>
    </location>
</feature>
<dbReference type="AlphaFoldDB" id="A0AAD5YU33"/>
<feature type="transmembrane region" description="Helical" evidence="2">
    <location>
        <begin position="170"/>
        <end position="191"/>
    </location>
</feature>
<dbReference type="Proteomes" id="UP001213000">
    <property type="component" value="Unassembled WGS sequence"/>
</dbReference>
<feature type="region of interest" description="Disordered" evidence="1">
    <location>
        <begin position="283"/>
        <end position="320"/>
    </location>
</feature>
<gene>
    <name evidence="3" type="ORF">NP233_g8166</name>
</gene>
<feature type="transmembrane region" description="Helical" evidence="2">
    <location>
        <begin position="127"/>
        <end position="150"/>
    </location>
</feature>
<dbReference type="EMBL" id="JANIEX010000644">
    <property type="protein sequence ID" value="KAJ3564634.1"/>
    <property type="molecule type" value="Genomic_DNA"/>
</dbReference>
<evidence type="ECO:0000313" key="3">
    <source>
        <dbReference type="EMBL" id="KAJ3564634.1"/>
    </source>
</evidence>
<feature type="transmembrane region" description="Helical" evidence="2">
    <location>
        <begin position="493"/>
        <end position="517"/>
    </location>
</feature>
<reference evidence="3" key="1">
    <citation type="submission" date="2022-07" db="EMBL/GenBank/DDBJ databases">
        <title>Genome Sequence of Leucocoprinus birnbaumii.</title>
        <authorList>
            <person name="Buettner E."/>
        </authorList>
    </citation>
    <scope>NUCLEOTIDE SEQUENCE</scope>
    <source>
        <strain evidence="3">VT141</strain>
    </source>
</reference>
<feature type="transmembrane region" description="Helical" evidence="2">
    <location>
        <begin position="12"/>
        <end position="35"/>
    </location>
</feature>
<accession>A0AAD5YU33</accession>
<feature type="compositionally biased region" description="Basic and acidic residues" evidence="1">
    <location>
        <begin position="308"/>
        <end position="320"/>
    </location>
</feature>
<keyword evidence="4" id="KW-1185">Reference proteome</keyword>